<keyword evidence="2" id="KW-0489">Methyltransferase</keyword>
<comment type="similarity">
    <text evidence="1">Belongs to the N(4)/N(6)-methyltransferase family.</text>
</comment>
<feature type="domain" description="DNA methylase N-4/N-6" evidence="4">
    <location>
        <begin position="149"/>
        <end position="214"/>
    </location>
</feature>
<dbReference type="Pfam" id="PF01555">
    <property type="entry name" value="N6_N4_Mtase"/>
    <property type="match status" value="1"/>
</dbReference>
<dbReference type="PANTHER" id="PTHR13370:SF3">
    <property type="entry name" value="TRNA (GUANINE(10)-N2)-METHYLTRANSFERASE HOMOLOG"/>
    <property type="match status" value="1"/>
</dbReference>
<evidence type="ECO:0000256" key="3">
    <source>
        <dbReference type="ARBA" id="ARBA00022679"/>
    </source>
</evidence>
<dbReference type="PRINTS" id="PR00508">
    <property type="entry name" value="S21N4MTFRASE"/>
</dbReference>
<dbReference type="PROSITE" id="PS00092">
    <property type="entry name" value="N6_MTASE"/>
    <property type="match status" value="1"/>
</dbReference>
<dbReference type="SUPFAM" id="SSF53335">
    <property type="entry name" value="S-adenosyl-L-methionine-dependent methyltransferases"/>
    <property type="match status" value="1"/>
</dbReference>
<dbReference type="EMBL" id="LAZR01004981">
    <property type="protein sequence ID" value="KKN03912.1"/>
    <property type="molecule type" value="Genomic_DNA"/>
</dbReference>
<protein>
    <recommendedName>
        <fullName evidence="4">DNA methylase N-4/N-6 domain-containing protein</fullName>
    </recommendedName>
</protein>
<dbReference type="InterPro" id="IPR001091">
    <property type="entry name" value="RM_Methyltransferase"/>
</dbReference>
<dbReference type="InterPro" id="IPR029063">
    <property type="entry name" value="SAM-dependent_MTases_sf"/>
</dbReference>
<dbReference type="GO" id="GO:0032259">
    <property type="term" value="P:methylation"/>
    <property type="evidence" value="ECO:0007669"/>
    <property type="project" value="UniProtKB-KW"/>
</dbReference>
<reference evidence="5" key="1">
    <citation type="journal article" date="2015" name="Nature">
        <title>Complex archaea that bridge the gap between prokaryotes and eukaryotes.</title>
        <authorList>
            <person name="Spang A."/>
            <person name="Saw J.H."/>
            <person name="Jorgensen S.L."/>
            <person name="Zaremba-Niedzwiedzka K."/>
            <person name="Martijn J."/>
            <person name="Lind A.E."/>
            <person name="van Eijk R."/>
            <person name="Schleper C."/>
            <person name="Guy L."/>
            <person name="Ettema T.J."/>
        </authorList>
    </citation>
    <scope>NUCLEOTIDE SEQUENCE</scope>
</reference>
<evidence type="ECO:0000256" key="2">
    <source>
        <dbReference type="ARBA" id="ARBA00022603"/>
    </source>
</evidence>
<dbReference type="InterPro" id="IPR002941">
    <property type="entry name" value="DNA_methylase_N4/N6"/>
</dbReference>
<accession>A0A0F9MWV5</accession>
<keyword evidence="3" id="KW-0808">Transferase</keyword>
<evidence type="ECO:0000313" key="5">
    <source>
        <dbReference type="EMBL" id="KKN03912.1"/>
    </source>
</evidence>
<dbReference type="GO" id="GO:0005737">
    <property type="term" value="C:cytoplasm"/>
    <property type="evidence" value="ECO:0007669"/>
    <property type="project" value="TreeGrafter"/>
</dbReference>
<organism evidence="5">
    <name type="scientific">marine sediment metagenome</name>
    <dbReference type="NCBI Taxonomy" id="412755"/>
    <lineage>
        <taxon>unclassified sequences</taxon>
        <taxon>metagenomes</taxon>
        <taxon>ecological metagenomes</taxon>
    </lineage>
</organism>
<gene>
    <name evidence="5" type="ORF">LCGC14_1102910</name>
</gene>
<comment type="caution">
    <text evidence="5">The sequence shown here is derived from an EMBL/GenBank/DDBJ whole genome shotgun (WGS) entry which is preliminary data.</text>
</comment>
<name>A0A0F9MWV5_9ZZZZ</name>
<dbReference type="InterPro" id="IPR002052">
    <property type="entry name" value="DNA_methylase_N6_adenine_CS"/>
</dbReference>
<dbReference type="Gene3D" id="3.40.50.150">
    <property type="entry name" value="Vaccinia Virus protein VP39"/>
    <property type="match status" value="2"/>
</dbReference>
<dbReference type="AlphaFoldDB" id="A0A0F9MWV5"/>
<evidence type="ECO:0000256" key="1">
    <source>
        <dbReference type="ARBA" id="ARBA00006594"/>
    </source>
</evidence>
<dbReference type="GO" id="GO:0008170">
    <property type="term" value="F:N-methyltransferase activity"/>
    <property type="evidence" value="ECO:0007669"/>
    <property type="project" value="InterPro"/>
</dbReference>
<proteinExistence type="inferred from homology"/>
<evidence type="ECO:0000259" key="4">
    <source>
        <dbReference type="Pfam" id="PF01555"/>
    </source>
</evidence>
<dbReference type="GO" id="GO:0003677">
    <property type="term" value="F:DNA binding"/>
    <property type="evidence" value="ECO:0007669"/>
    <property type="project" value="InterPro"/>
</dbReference>
<dbReference type="PANTHER" id="PTHR13370">
    <property type="entry name" value="RNA METHYLASE-RELATED"/>
    <property type="match status" value="1"/>
</dbReference>
<sequence length="225" mass="24680">MRPYYQDASVKIYHADCREVLAAMKPGSVDLVLTDPPYGVDGGRGGDSRAHGKAKYQAAWRDTPEYIASLVNSVIVPFIEDGLRVVLTPGIRCLHLYPPPRDMGCFWQPAAMTHGSWGFSNFNPILYYGSDPRAGRAQTGTGMQLTERAEKTGHPCPKPLRAWGWLLNKASADPADRILDPFMGSGTTLRAAKDLGRKAIGIEIEEKYCEIAAKRMQQSTLGLGL</sequence>